<reference evidence="2" key="1">
    <citation type="journal article" date="2023" name="Front. Plant Sci.">
        <title>Chromosomal-level genome assembly of Melastoma candidum provides insights into trichome evolution.</title>
        <authorList>
            <person name="Zhong Y."/>
            <person name="Wu W."/>
            <person name="Sun C."/>
            <person name="Zou P."/>
            <person name="Liu Y."/>
            <person name="Dai S."/>
            <person name="Zhou R."/>
        </authorList>
    </citation>
    <scope>NUCLEOTIDE SEQUENCE [LARGE SCALE GENOMIC DNA]</scope>
</reference>
<evidence type="ECO:0000313" key="2">
    <source>
        <dbReference type="Proteomes" id="UP001057402"/>
    </source>
</evidence>
<gene>
    <name evidence="1" type="ORF">MLD38_015114</name>
</gene>
<dbReference type="Proteomes" id="UP001057402">
    <property type="component" value="Chromosome 4"/>
</dbReference>
<sequence>MEGKVVVAAEEVVGRKEEVGEAKGGSFGGEEVVVGLGKDGAGSGDLGSAQPRTSCTRPMTIPSCGPNAQAVSPSQLTIFFNGNVCVFDAVPPEKVREIMILAAAAAKPGEIKKSGSYRPSPVLTRSLTMQSTATPLASPLATLYPVQNNPLCKLQADLPIARRHSLQRFLEKRRDRLVNKAPYASPSASKTGEDNETARSRAASPDSGCVENPPVPLNEAQLKPTTAQLI</sequence>
<dbReference type="EMBL" id="CM042883">
    <property type="protein sequence ID" value="KAI4377502.1"/>
    <property type="molecule type" value="Genomic_DNA"/>
</dbReference>
<accession>A0ACB9REP3</accession>
<protein>
    <submittedName>
        <fullName evidence="1">Uncharacterized protein</fullName>
    </submittedName>
</protein>
<keyword evidence="2" id="KW-1185">Reference proteome</keyword>
<name>A0ACB9REP3_9MYRT</name>
<proteinExistence type="predicted"/>
<evidence type="ECO:0000313" key="1">
    <source>
        <dbReference type="EMBL" id="KAI4377502.1"/>
    </source>
</evidence>
<organism evidence="1 2">
    <name type="scientific">Melastoma candidum</name>
    <dbReference type="NCBI Taxonomy" id="119954"/>
    <lineage>
        <taxon>Eukaryota</taxon>
        <taxon>Viridiplantae</taxon>
        <taxon>Streptophyta</taxon>
        <taxon>Embryophyta</taxon>
        <taxon>Tracheophyta</taxon>
        <taxon>Spermatophyta</taxon>
        <taxon>Magnoliopsida</taxon>
        <taxon>eudicotyledons</taxon>
        <taxon>Gunneridae</taxon>
        <taxon>Pentapetalae</taxon>
        <taxon>rosids</taxon>
        <taxon>malvids</taxon>
        <taxon>Myrtales</taxon>
        <taxon>Melastomataceae</taxon>
        <taxon>Melastomatoideae</taxon>
        <taxon>Melastomateae</taxon>
        <taxon>Melastoma</taxon>
    </lineage>
</organism>
<comment type="caution">
    <text evidence="1">The sequence shown here is derived from an EMBL/GenBank/DDBJ whole genome shotgun (WGS) entry which is preliminary data.</text>
</comment>